<gene>
    <name evidence="1" type="ORF">I540_4385</name>
</gene>
<comment type="caution">
    <text evidence="1">The sequence shown here is derived from an EMBL/GenBank/DDBJ whole genome shotgun (WGS) entry which is preliminary data.</text>
</comment>
<name>X8DJB9_9MYCO</name>
<reference evidence="1 2" key="1">
    <citation type="submission" date="2013-12" db="EMBL/GenBank/DDBJ databases">
        <authorList>
            <person name="Zelazny A."/>
            <person name="Olivier K."/>
            <person name="Holland S."/>
            <person name="Lenaerts A."/>
            <person name="Ordway D."/>
            <person name="DeGroote M.A."/>
            <person name="Parker T."/>
            <person name="Sizemore C."/>
            <person name="Tallon L.J."/>
            <person name="Sadzewicz L.K."/>
            <person name="Sengamalay N."/>
            <person name="Fraser C.M."/>
            <person name="Hine E."/>
            <person name="Shefchek K.A."/>
            <person name="Das S.P."/>
            <person name="Tettelin H."/>
        </authorList>
    </citation>
    <scope>NUCLEOTIDE SEQUENCE [LARGE SCALE GENOMIC DNA]</scope>
    <source>
        <strain evidence="1 2">1513</strain>
    </source>
</reference>
<evidence type="ECO:0000313" key="1">
    <source>
        <dbReference type="EMBL" id="EUA68141.1"/>
    </source>
</evidence>
<proteinExistence type="predicted"/>
<dbReference type="Proteomes" id="UP000023351">
    <property type="component" value="Unassembled WGS sequence"/>
</dbReference>
<dbReference type="EMBL" id="JAOJ01000003">
    <property type="protein sequence ID" value="EUA68141.1"/>
    <property type="molecule type" value="Genomic_DNA"/>
</dbReference>
<organism evidence="1 2">
    <name type="scientific">Mycobacteroides abscessus subsp. bolletii 1513</name>
    <dbReference type="NCBI Taxonomy" id="1299321"/>
    <lineage>
        <taxon>Bacteria</taxon>
        <taxon>Bacillati</taxon>
        <taxon>Actinomycetota</taxon>
        <taxon>Actinomycetes</taxon>
        <taxon>Mycobacteriales</taxon>
        <taxon>Mycobacteriaceae</taxon>
        <taxon>Mycobacteroides</taxon>
        <taxon>Mycobacteroides abscessus</taxon>
    </lineage>
</organism>
<accession>X8DJB9</accession>
<protein>
    <submittedName>
        <fullName evidence="1">Uncharacterized protein</fullName>
    </submittedName>
</protein>
<sequence length="270" mass="28392">MTAVAAADEALVNRADQLQKLRQQMAAISGKVGGDRSAAGRFPEVLPDAQSLLPGSDALARSIGHVLRRGTVAVAGGARSLPLDVVASVTAAGGYAAIVGMPEVSVLAAVERGADLSRLALIPHPGLSAVEVASVLMDGMDLVVLGLGGRRVTSTSARAIVARAHSNGCTLLAVGGDWEGASVRLQARITGYDGVSACGLGRIRGVRTAVRVRGRGRPGGVWQSWRDQICLKSRGKNGAKRHGYWLFGARTGLRWPRRRWQIFPPLGQWR</sequence>
<dbReference type="AlphaFoldDB" id="X8DJB9"/>
<dbReference type="PATRIC" id="fig|1299321.3.peg.4223"/>
<evidence type="ECO:0000313" key="2">
    <source>
        <dbReference type="Proteomes" id="UP000023351"/>
    </source>
</evidence>